<dbReference type="PANTHER" id="PTHR11669:SF8">
    <property type="entry name" value="DNA POLYMERASE III SUBUNIT DELTA"/>
    <property type="match status" value="1"/>
</dbReference>
<dbReference type="GO" id="GO:0006261">
    <property type="term" value="P:DNA-templated DNA replication"/>
    <property type="evidence" value="ECO:0007669"/>
    <property type="project" value="TreeGrafter"/>
</dbReference>
<gene>
    <name evidence="3" type="ORF">E4Z66_11045</name>
</gene>
<dbReference type="RefSeq" id="WP_136463029.1">
    <property type="nucleotide sequence ID" value="NZ_SRKY01000002.1"/>
</dbReference>
<dbReference type="EMBL" id="SRKY01000002">
    <property type="protein sequence ID" value="THH37434.1"/>
    <property type="molecule type" value="Genomic_DNA"/>
</dbReference>
<proteinExistence type="predicted"/>
<protein>
    <submittedName>
        <fullName evidence="3">DNA polymerase III subunit delta</fullName>
        <ecNumber evidence="3">2.7.7.7</ecNumber>
    </submittedName>
</protein>
<dbReference type="Proteomes" id="UP000306602">
    <property type="component" value="Unassembled WGS sequence"/>
</dbReference>
<dbReference type="EC" id="2.7.7.7" evidence="3"/>
<name>A0A4S4ND76_9RHOB</name>
<dbReference type="InterPro" id="IPR027417">
    <property type="entry name" value="P-loop_NTPase"/>
</dbReference>
<accession>A0A4S4ND76</accession>
<dbReference type="PANTHER" id="PTHR11669">
    <property type="entry name" value="REPLICATION FACTOR C / DNA POLYMERASE III GAMMA-TAU SUBUNIT"/>
    <property type="match status" value="1"/>
</dbReference>
<dbReference type="Gene3D" id="3.40.50.300">
    <property type="entry name" value="P-loop containing nucleotide triphosphate hydrolases"/>
    <property type="match status" value="1"/>
</dbReference>
<sequence length="378" mass="40529">MSDESPRPDQVQGAPHPRDTPRLIGQAQAEAAFLTAFTSGRLHHAWLISGPRGTGKATLAYRIARFLLATPPQTDDGLFGAPPPPDSLEISDEHPVSQRIRAGAEPGLRVVIRTENEKTGKMRDQIVVDDIRKLGEFFHLSMTDGGHRVVIVDSADDMNVPAANALLKMLEEPPADTTLLLLSHQPSRLLPTIRSRCRTLRTVPLPPADMRDALEQAAAELPDADTALAELSGGSVGDALRLINLSGLEIYAELIALLGTMPRLDRPRAKALADASATRGAEDKLDLLISLLDMALSRLARSGALGQSLPDAAPSEADTFARLAPDTGAARYWAERSADITARLRHGRAVNLDPAALVLDTLLKLNDTARAVADRTVA</sequence>
<keyword evidence="3" id="KW-0548">Nucleotidyltransferase</keyword>
<feature type="region of interest" description="Disordered" evidence="1">
    <location>
        <begin position="1"/>
        <end position="21"/>
    </location>
</feature>
<evidence type="ECO:0000313" key="3">
    <source>
        <dbReference type="EMBL" id="THH37434.1"/>
    </source>
</evidence>
<feature type="domain" description="AAA+ ATPase" evidence="2">
    <location>
        <begin position="42"/>
        <end position="205"/>
    </location>
</feature>
<dbReference type="SMART" id="SM00382">
    <property type="entry name" value="AAA"/>
    <property type="match status" value="1"/>
</dbReference>
<dbReference type="InterPro" id="IPR050238">
    <property type="entry name" value="DNA_Rep/Repair_Clamp_Loader"/>
</dbReference>
<dbReference type="InterPro" id="IPR003593">
    <property type="entry name" value="AAA+_ATPase"/>
</dbReference>
<reference evidence="3 4" key="1">
    <citation type="submission" date="2019-04" db="EMBL/GenBank/DDBJ databases">
        <title>Shimia ponticola sp. nov., isolated from seawater.</title>
        <authorList>
            <person name="Kim Y.-O."/>
            <person name="Yoon J.-H."/>
        </authorList>
    </citation>
    <scope>NUCLEOTIDE SEQUENCE [LARGE SCALE GENOMIC DNA]</scope>
    <source>
        <strain evidence="3 4">MYP11</strain>
    </source>
</reference>
<evidence type="ECO:0000259" key="2">
    <source>
        <dbReference type="SMART" id="SM00382"/>
    </source>
</evidence>
<organism evidence="3 4">
    <name type="scientific">Aliishimia ponticola</name>
    <dbReference type="NCBI Taxonomy" id="2499833"/>
    <lineage>
        <taxon>Bacteria</taxon>
        <taxon>Pseudomonadati</taxon>
        <taxon>Pseudomonadota</taxon>
        <taxon>Alphaproteobacteria</taxon>
        <taxon>Rhodobacterales</taxon>
        <taxon>Paracoccaceae</taxon>
        <taxon>Aliishimia</taxon>
    </lineage>
</organism>
<dbReference type="SUPFAM" id="SSF52540">
    <property type="entry name" value="P-loop containing nucleoside triphosphate hydrolases"/>
    <property type="match status" value="1"/>
</dbReference>
<dbReference type="GO" id="GO:0003887">
    <property type="term" value="F:DNA-directed DNA polymerase activity"/>
    <property type="evidence" value="ECO:0007669"/>
    <property type="project" value="UniProtKB-EC"/>
</dbReference>
<keyword evidence="3" id="KW-0808">Transferase</keyword>
<dbReference type="AlphaFoldDB" id="A0A4S4ND76"/>
<dbReference type="GO" id="GO:0009360">
    <property type="term" value="C:DNA polymerase III complex"/>
    <property type="evidence" value="ECO:0007669"/>
    <property type="project" value="TreeGrafter"/>
</dbReference>
<keyword evidence="4" id="KW-1185">Reference proteome</keyword>
<dbReference type="OrthoDB" id="9811073at2"/>
<dbReference type="Pfam" id="PF13177">
    <property type="entry name" value="DNA_pol3_delta2"/>
    <property type="match status" value="1"/>
</dbReference>
<comment type="caution">
    <text evidence="3">The sequence shown here is derived from an EMBL/GenBank/DDBJ whole genome shotgun (WGS) entry which is preliminary data.</text>
</comment>
<dbReference type="NCBIfam" id="NF005677">
    <property type="entry name" value="PRK07471.1"/>
    <property type="match status" value="1"/>
</dbReference>
<evidence type="ECO:0000313" key="4">
    <source>
        <dbReference type="Proteomes" id="UP000306602"/>
    </source>
</evidence>
<evidence type="ECO:0000256" key="1">
    <source>
        <dbReference type="SAM" id="MobiDB-lite"/>
    </source>
</evidence>